<accession>A0A1U7D211</accession>
<dbReference type="AlphaFoldDB" id="A0A1U7D211"/>
<evidence type="ECO:0000313" key="1">
    <source>
        <dbReference type="EMBL" id="APX22181.1"/>
    </source>
</evidence>
<proteinExistence type="predicted"/>
<dbReference type="KEGG" id="tpro:Ga0080559_TMP1385"/>
<sequence>MQQACSARPLPTPFLHGIRLLSASRSRLFSPVNIFDCQTS</sequence>
<keyword evidence="2" id="KW-1185">Reference proteome</keyword>
<name>A0A1U7D211_9RHOB</name>
<dbReference type="Proteomes" id="UP000186559">
    <property type="component" value="Chromosome"/>
</dbReference>
<gene>
    <name evidence="1" type="ORF">Ga0080559_TMP1385</name>
</gene>
<dbReference type="EMBL" id="CP014796">
    <property type="protein sequence ID" value="APX22181.1"/>
    <property type="molecule type" value="Genomic_DNA"/>
</dbReference>
<reference evidence="1 2" key="1">
    <citation type="submission" date="2016-03" db="EMBL/GenBank/DDBJ databases">
        <title>Deep-sea bacteria in the southern Pacific.</title>
        <authorList>
            <person name="Tang K."/>
        </authorList>
    </citation>
    <scope>NUCLEOTIDE SEQUENCE [LARGE SCALE GENOMIC DNA]</scope>
    <source>
        <strain evidence="1 2">JLT2016</strain>
    </source>
</reference>
<evidence type="ECO:0000313" key="2">
    <source>
        <dbReference type="Proteomes" id="UP000186559"/>
    </source>
</evidence>
<organism evidence="1 2">
    <name type="scientific">Salipiger profundus</name>
    <dbReference type="NCBI Taxonomy" id="1229727"/>
    <lineage>
        <taxon>Bacteria</taxon>
        <taxon>Pseudomonadati</taxon>
        <taxon>Pseudomonadota</taxon>
        <taxon>Alphaproteobacteria</taxon>
        <taxon>Rhodobacterales</taxon>
        <taxon>Roseobacteraceae</taxon>
        <taxon>Salipiger</taxon>
    </lineage>
</organism>
<protein>
    <submittedName>
        <fullName evidence="1">Uncharacterized protein</fullName>
    </submittedName>
</protein>